<protein>
    <submittedName>
        <fullName evidence="1">10218_t:CDS:1</fullName>
    </submittedName>
</protein>
<dbReference type="Proteomes" id="UP000789920">
    <property type="component" value="Unassembled WGS sequence"/>
</dbReference>
<proteinExistence type="predicted"/>
<reference evidence="1" key="1">
    <citation type="submission" date="2021-06" db="EMBL/GenBank/DDBJ databases">
        <authorList>
            <person name="Kallberg Y."/>
            <person name="Tangrot J."/>
            <person name="Rosling A."/>
        </authorList>
    </citation>
    <scope>NUCLEOTIDE SEQUENCE</scope>
    <source>
        <strain evidence="1">MA461A</strain>
    </source>
</reference>
<keyword evidence="2" id="KW-1185">Reference proteome</keyword>
<comment type="caution">
    <text evidence="1">The sequence shown here is derived from an EMBL/GenBank/DDBJ whole genome shotgun (WGS) entry which is preliminary data.</text>
</comment>
<dbReference type="EMBL" id="CAJVQC010073805">
    <property type="protein sequence ID" value="CAG8812541.1"/>
    <property type="molecule type" value="Genomic_DNA"/>
</dbReference>
<evidence type="ECO:0000313" key="1">
    <source>
        <dbReference type="EMBL" id="CAG8812541.1"/>
    </source>
</evidence>
<sequence>GEVVIAENSRLQIRIYELEQRIRALNLDKDELIRDNTHLRNRVEELVQIHVANENLTRLNNVLKIVLRDCEDERVYYKVANIKEFEDFISNYIFSLFNNIELLLRFDNQYTTNI</sequence>
<name>A0ACA9RXC0_9GLOM</name>
<organism evidence="1 2">
    <name type="scientific">Racocetra persica</name>
    <dbReference type="NCBI Taxonomy" id="160502"/>
    <lineage>
        <taxon>Eukaryota</taxon>
        <taxon>Fungi</taxon>
        <taxon>Fungi incertae sedis</taxon>
        <taxon>Mucoromycota</taxon>
        <taxon>Glomeromycotina</taxon>
        <taxon>Glomeromycetes</taxon>
        <taxon>Diversisporales</taxon>
        <taxon>Gigasporaceae</taxon>
        <taxon>Racocetra</taxon>
    </lineage>
</organism>
<feature type="non-terminal residue" evidence="1">
    <location>
        <position position="114"/>
    </location>
</feature>
<gene>
    <name evidence="1" type="ORF">RPERSI_LOCUS23549</name>
</gene>
<evidence type="ECO:0000313" key="2">
    <source>
        <dbReference type="Proteomes" id="UP000789920"/>
    </source>
</evidence>
<accession>A0ACA9RXC0</accession>
<feature type="non-terminal residue" evidence="1">
    <location>
        <position position="1"/>
    </location>
</feature>